<comment type="subcellular location">
    <subcellularLocation>
        <location evidence="1">Cell envelope</location>
    </subcellularLocation>
</comment>
<accession>A0ABN2NRK6</accession>
<proteinExistence type="inferred from homology"/>
<comment type="similarity">
    <text evidence="2">Belongs to the bacterial solute-binding protein 1 family.</text>
</comment>
<evidence type="ECO:0000313" key="7">
    <source>
        <dbReference type="Proteomes" id="UP001501303"/>
    </source>
</evidence>
<dbReference type="PROSITE" id="PS51318">
    <property type="entry name" value="TAT"/>
    <property type="match status" value="1"/>
</dbReference>
<protein>
    <submittedName>
        <fullName evidence="6">Extracellular solute-binding protein</fullName>
    </submittedName>
</protein>
<dbReference type="Gene3D" id="3.40.190.10">
    <property type="entry name" value="Periplasmic binding protein-like II"/>
    <property type="match status" value="1"/>
</dbReference>
<dbReference type="InterPro" id="IPR006059">
    <property type="entry name" value="SBP"/>
</dbReference>
<evidence type="ECO:0000256" key="4">
    <source>
        <dbReference type="ARBA" id="ARBA00022729"/>
    </source>
</evidence>
<feature type="chain" id="PRO_5047006625" evidence="5">
    <location>
        <begin position="21"/>
        <end position="557"/>
    </location>
</feature>
<comment type="caution">
    <text evidence="6">The sequence shown here is derived from an EMBL/GenBank/DDBJ whole genome shotgun (WGS) entry which is preliminary data.</text>
</comment>
<dbReference type="InterPro" id="IPR050490">
    <property type="entry name" value="Bact_solute-bd_prot1"/>
</dbReference>
<dbReference type="PANTHER" id="PTHR43649">
    <property type="entry name" value="ARABINOSE-BINDING PROTEIN-RELATED"/>
    <property type="match status" value="1"/>
</dbReference>
<evidence type="ECO:0000256" key="1">
    <source>
        <dbReference type="ARBA" id="ARBA00004196"/>
    </source>
</evidence>
<dbReference type="EMBL" id="BAAAMJ010000006">
    <property type="protein sequence ID" value="GAA1899092.1"/>
    <property type="molecule type" value="Genomic_DNA"/>
</dbReference>
<keyword evidence="3" id="KW-0813">Transport</keyword>
<gene>
    <name evidence="6" type="ORF">GCM10009716_06170</name>
</gene>
<dbReference type="Pfam" id="PF13416">
    <property type="entry name" value="SBP_bac_8"/>
    <property type="match status" value="1"/>
</dbReference>
<dbReference type="RefSeq" id="WP_344258620.1">
    <property type="nucleotide sequence ID" value="NZ_BAAAMJ010000006.1"/>
</dbReference>
<keyword evidence="4 5" id="KW-0732">Signal</keyword>
<keyword evidence="7" id="KW-1185">Reference proteome</keyword>
<evidence type="ECO:0000256" key="3">
    <source>
        <dbReference type="ARBA" id="ARBA00022448"/>
    </source>
</evidence>
<evidence type="ECO:0000256" key="2">
    <source>
        <dbReference type="ARBA" id="ARBA00008520"/>
    </source>
</evidence>
<dbReference type="Proteomes" id="UP001501303">
    <property type="component" value="Unassembled WGS sequence"/>
</dbReference>
<evidence type="ECO:0000313" key="6">
    <source>
        <dbReference type="EMBL" id="GAA1899092.1"/>
    </source>
</evidence>
<name>A0ABN2NRK6_9ACTN</name>
<dbReference type="InterPro" id="IPR006311">
    <property type="entry name" value="TAT_signal"/>
</dbReference>
<feature type="signal peptide" evidence="5">
    <location>
        <begin position="1"/>
        <end position="20"/>
    </location>
</feature>
<dbReference type="PANTHER" id="PTHR43649:SF31">
    <property type="entry name" value="SN-GLYCEROL-3-PHOSPHATE-BINDING PERIPLASMIC PROTEIN UGPB"/>
    <property type="match status" value="1"/>
</dbReference>
<evidence type="ECO:0000256" key="5">
    <source>
        <dbReference type="SAM" id="SignalP"/>
    </source>
</evidence>
<reference evidence="6 7" key="1">
    <citation type="journal article" date="2019" name="Int. J. Syst. Evol. Microbiol.">
        <title>The Global Catalogue of Microorganisms (GCM) 10K type strain sequencing project: providing services to taxonomists for standard genome sequencing and annotation.</title>
        <authorList>
            <consortium name="The Broad Institute Genomics Platform"/>
            <consortium name="The Broad Institute Genome Sequencing Center for Infectious Disease"/>
            <person name="Wu L."/>
            <person name="Ma J."/>
        </authorList>
    </citation>
    <scope>NUCLEOTIDE SEQUENCE [LARGE SCALE GENOMIC DNA]</scope>
    <source>
        <strain evidence="6 7">JCM 13581</strain>
    </source>
</reference>
<dbReference type="SUPFAM" id="SSF53850">
    <property type="entry name" value="Periplasmic binding protein-like II"/>
    <property type="match status" value="1"/>
</dbReference>
<organism evidence="6 7">
    <name type="scientific">Streptomyces sodiiphilus</name>
    <dbReference type="NCBI Taxonomy" id="226217"/>
    <lineage>
        <taxon>Bacteria</taxon>
        <taxon>Bacillati</taxon>
        <taxon>Actinomycetota</taxon>
        <taxon>Actinomycetes</taxon>
        <taxon>Kitasatosporales</taxon>
        <taxon>Streptomycetaceae</taxon>
        <taxon>Streptomyces</taxon>
    </lineage>
</organism>
<sequence length="557" mass="60537">MPNSLSLPSRRTFLTSTAVAAAAVGGVPMLSGCGSGNGGGGGGGEGRASEEELESILPTYRESGIAVDPDIPGVNGSSPGYTSYIPVDDLGVSVPAPKGSGGEYTAMTPLWGTAPKRGNAYWTAMDERIGVTMNWQTQDGNTYGEKLGAVLAGSDIPDLVCVPGWELQGQIPQAIANRFADLGPYLSGDGVLDYPNLAAIPTPAWQASVFGGALRGLPMPAATIGGVVPFYREDIFEENGWSPPASPEEFLDFAKDVTSARNKVWACEDMKWTAFVIYGVVPEKPQYWKLVDGKLVHRYELDEYLEALEWTRKLYDAEVVHPDARAVQGDAQNRFTAGESLMFNTGSGVWHGLVSEQRSGGNSGFRMNAFDFFSADGGDPVIYAGNGANIWTFVNKNLPEDRVREALEIADFCAAPYGTLENRMRQYGLEGTHYTVEDGVPVRTSQGETEVAPETYVFIASPGAVVAHPDQPEVVENRCGWEQRQMPHVVEPLFYGRQIQEPDRFTNLSDPFEDLEDDVVRGRASLRDMQDAVAEWRRTGGDGLRDWYQELMDEEGA</sequence>